<dbReference type="InterPro" id="IPR011008">
    <property type="entry name" value="Dimeric_a/b-barrel"/>
</dbReference>
<dbReference type="EMBL" id="JABAIL010000010">
    <property type="protein sequence ID" value="NLR94224.1"/>
    <property type="molecule type" value="Genomic_DNA"/>
</dbReference>
<dbReference type="PROSITE" id="PS51725">
    <property type="entry name" value="ABM"/>
    <property type="match status" value="1"/>
</dbReference>
<dbReference type="SUPFAM" id="SSF54909">
    <property type="entry name" value="Dimeric alpha+beta barrel"/>
    <property type="match status" value="1"/>
</dbReference>
<dbReference type="AlphaFoldDB" id="A0A7X8SPY1"/>
<keyword evidence="2" id="KW-0560">Oxidoreductase</keyword>
<feature type="domain" description="ABM" evidence="1">
    <location>
        <begin position="2"/>
        <end position="91"/>
    </location>
</feature>
<dbReference type="PANTHER" id="PTHR33336">
    <property type="entry name" value="QUINOL MONOOXYGENASE YGIN-RELATED"/>
    <property type="match status" value="1"/>
</dbReference>
<accession>A0A7X8SPY1</accession>
<proteinExistence type="predicted"/>
<dbReference type="InterPro" id="IPR007138">
    <property type="entry name" value="ABM_dom"/>
</dbReference>
<dbReference type="InterPro" id="IPR050744">
    <property type="entry name" value="AI-2_Isomerase_LsrG"/>
</dbReference>
<reference evidence="2 3" key="1">
    <citation type="submission" date="2020-04" db="EMBL/GenBank/DDBJ databases">
        <title>Flammeovirga sp. SR4, a novel species isolated from seawater.</title>
        <authorList>
            <person name="Wang X."/>
        </authorList>
    </citation>
    <scope>NUCLEOTIDE SEQUENCE [LARGE SCALE GENOMIC DNA]</scope>
    <source>
        <strain evidence="2 3">SR4</strain>
    </source>
</reference>
<gene>
    <name evidence="2" type="ORF">HGP29_23675</name>
</gene>
<dbReference type="Gene3D" id="3.30.70.100">
    <property type="match status" value="1"/>
</dbReference>
<keyword evidence="3" id="KW-1185">Reference proteome</keyword>
<dbReference type="Pfam" id="PF03992">
    <property type="entry name" value="ABM"/>
    <property type="match status" value="1"/>
</dbReference>
<evidence type="ECO:0000259" key="1">
    <source>
        <dbReference type="PROSITE" id="PS51725"/>
    </source>
</evidence>
<dbReference type="GO" id="GO:0004497">
    <property type="term" value="F:monooxygenase activity"/>
    <property type="evidence" value="ECO:0007669"/>
    <property type="project" value="UniProtKB-KW"/>
</dbReference>
<evidence type="ECO:0000313" key="3">
    <source>
        <dbReference type="Proteomes" id="UP000585050"/>
    </source>
</evidence>
<organism evidence="2 3">
    <name type="scientific">Flammeovirga agarivorans</name>
    <dbReference type="NCBI Taxonomy" id="2726742"/>
    <lineage>
        <taxon>Bacteria</taxon>
        <taxon>Pseudomonadati</taxon>
        <taxon>Bacteroidota</taxon>
        <taxon>Cytophagia</taxon>
        <taxon>Cytophagales</taxon>
        <taxon>Flammeovirgaceae</taxon>
        <taxon>Flammeovirga</taxon>
    </lineage>
</organism>
<dbReference type="PANTHER" id="PTHR33336:SF3">
    <property type="entry name" value="ABM DOMAIN-CONTAINING PROTEIN"/>
    <property type="match status" value="1"/>
</dbReference>
<dbReference type="RefSeq" id="WP_168884935.1">
    <property type="nucleotide sequence ID" value="NZ_JABAIL010000010.1"/>
</dbReference>
<evidence type="ECO:0000313" key="2">
    <source>
        <dbReference type="EMBL" id="NLR94224.1"/>
    </source>
</evidence>
<comment type="caution">
    <text evidence="2">The sequence shown here is derived from an EMBL/GenBank/DDBJ whole genome shotgun (WGS) entry which is preliminary data.</text>
</comment>
<name>A0A7X8SPY1_9BACT</name>
<keyword evidence="2" id="KW-0503">Monooxygenase</keyword>
<dbReference type="Proteomes" id="UP000585050">
    <property type="component" value="Unassembled WGS sequence"/>
</dbReference>
<sequence>MLQRFVRMSFQEEHIKTFKELFSEVQPKIKEFEGCHSVQLLQDSTDKKVFMTFSVWDSEDALNNYRESDFFKATWRKTKVLFKQKPEAFSMNIIQ</sequence>
<protein>
    <submittedName>
        <fullName evidence="2">Antibiotic biosynthesis monooxygenase</fullName>
    </submittedName>
</protein>